<dbReference type="InterPro" id="IPR023393">
    <property type="entry name" value="START-like_dom_sf"/>
</dbReference>
<protein>
    <submittedName>
        <fullName evidence="1">SRPBCC family protein</fullName>
    </submittedName>
</protein>
<comment type="caution">
    <text evidence="1">The sequence shown here is derived from an EMBL/GenBank/DDBJ whole genome shotgun (WGS) entry which is preliminary data.</text>
</comment>
<evidence type="ECO:0000313" key="2">
    <source>
        <dbReference type="Proteomes" id="UP001501736"/>
    </source>
</evidence>
<gene>
    <name evidence="1" type="ORF">GCM10020260_13320</name>
</gene>
<evidence type="ECO:0000313" key="1">
    <source>
        <dbReference type="EMBL" id="GAA3283880.1"/>
    </source>
</evidence>
<reference evidence="2" key="1">
    <citation type="journal article" date="2019" name="Int. J. Syst. Evol. Microbiol.">
        <title>The Global Catalogue of Microorganisms (GCM) 10K type strain sequencing project: providing services to taxonomists for standard genome sequencing and annotation.</title>
        <authorList>
            <consortium name="The Broad Institute Genomics Platform"/>
            <consortium name="The Broad Institute Genome Sequencing Center for Infectious Disease"/>
            <person name="Wu L."/>
            <person name="Ma J."/>
        </authorList>
    </citation>
    <scope>NUCLEOTIDE SEQUENCE [LARGE SCALE GENOMIC DNA]</scope>
    <source>
        <strain evidence="2">JCM 11483</strain>
    </source>
</reference>
<organism evidence="1 2">
    <name type="scientific">Nesterenkonia halobia</name>
    <dbReference type="NCBI Taxonomy" id="37922"/>
    <lineage>
        <taxon>Bacteria</taxon>
        <taxon>Bacillati</taxon>
        <taxon>Actinomycetota</taxon>
        <taxon>Actinomycetes</taxon>
        <taxon>Micrococcales</taxon>
        <taxon>Micrococcaceae</taxon>
        <taxon>Nesterenkonia</taxon>
    </lineage>
</organism>
<proteinExistence type="predicted"/>
<dbReference type="RefSeq" id="WP_344719529.1">
    <property type="nucleotide sequence ID" value="NZ_BAAAYG010000005.1"/>
</dbReference>
<name>A0ABP6RBQ1_9MICC</name>
<keyword evidence="2" id="KW-1185">Reference proteome</keyword>
<sequence>MTTGSPHASAAEAARMRRSRTLKAPPAAVFAVLADPAEHQHTEPTDWVREAHDAAPLTGVGQIFGMHMFHVNAGGDYRMDNRVIAFDQDRVLAWEPGQYDDAGRLDTGGWTWRYDLAPVDDDGAGAGTAVTLTYDWSAVPEPLRETLGLPPFGPEFLDDSLAALASRVADRGR</sequence>
<dbReference type="Gene3D" id="3.30.530.20">
    <property type="match status" value="1"/>
</dbReference>
<dbReference type="InterPro" id="IPR019587">
    <property type="entry name" value="Polyketide_cyclase/dehydratase"/>
</dbReference>
<dbReference type="Proteomes" id="UP001501736">
    <property type="component" value="Unassembled WGS sequence"/>
</dbReference>
<accession>A0ABP6RBQ1</accession>
<dbReference type="SUPFAM" id="SSF55961">
    <property type="entry name" value="Bet v1-like"/>
    <property type="match status" value="1"/>
</dbReference>
<dbReference type="Pfam" id="PF10604">
    <property type="entry name" value="Polyketide_cyc2"/>
    <property type="match status" value="1"/>
</dbReference>
<dbReference type="EMBL" id="BAAAYG010000005">
    <property type="protein sequence ID" value="GAA3283880.1"/>
    <property type="molecule type" value="Genomic_DNA"/>
</dbReference>